<protein>
    <submittedName>
        <fullName evidence="1">Uncharacterized protein</fullName>
    </submittedName>
</protein>
<organism evidence="1 2">
    <name type="scientific">Trifolium pratense</name>
    <name type="common">Red clover</name>
    <dbReference type="NCBI Taxonomy" id="57577"/>
    <lineage>
        <taxon>Eukaryota</taxon>
        <taxon>Viridiplantae</taxon>
        <taxon>Streptophyta</taxon>
        <taxon>Embryophyta</taxon>
        <taxon>Tracheophyta</taxon>
        <taxon>Spermatophyta</taxon>
        <taxon>Magnoliopsida</taxon>
        <taxon>eudicotyledons</taxon>
        <taxon>Gunneridae</taxon>
        <taxon>Pentapetalae</taxon>
        <taxon>rosids</taxon>
        <taxon>fabids</taxon>
        <taxon>Fabales</taxon>
        <taxon>Fabaceae</taxon>
        <taxon>Papilionoideae</taxon>
        <taxon>50 kb inversion clade</taxon>
        <taxon>NPAAA clade</taxon>
        <taxon>Hologalegina</taxon>
        <taxon>IRL clade</taxon>
        <taxon>Trifolieae</taxon>
        <taxon>Trifolium</taxon>
    </lineage>
</organism>
<dbReference type="Proteomes" id="UP001177021">
    <property type="component" value="Unassembled WGS sequence"/>
</dbReference>
<comment type="caution">
    <text evidence="1">The sequence shown here is derived from an EMBL/GenBank/DDBJ whole genome shotgun (WGS) entry which is preliminary data.</text>
</comment>
<dbReference type="EMBL" id="CASHSV030000513">
    <property type="protein sequence ID" value="CAJ2667650.1"/>
    <property type="molecule type" value="Genomic_DNA"/>
</dbReference>
<keyword evidence="2" id="KW-1185">Reference proteome</keyword>
<name>A0ACB0LE97_TRIPR</name>
<accession>A0ACB0LE97</accession>
<reference evidence="1" key="1">
    <citation type="submission" date="2023-10" db="EMBL/GenBank/DDBJ databases">
        <authorList>
            <person name="Rodriguez Cubillos JULIANA M."/>
            <person name="De Vega J."/>
        </authorList>
    </citation>
    <scope>NUCLEOTIDE SEQUENCE</scope>
</reference>
<evidence type="ECO:0000313" key="2">
    <source>
        <dbReference type="Proteomes" id="UP001177021"/>
    </source>
</evidence>
<gene>
    <name evidence="1" type="ORF">MILVUS5_LOCUS32218</name>
</gene>
<evidence type="ECO:0000313" key="1">
    <source>
        <dbReference type="EMBL" id="CAJ2667650.1"/>
    </source>
</evidence>
<sequence length="550" mass="62892">MLFSKTVNSEARVRQTGQSLGIAAAYSFIVGLLTKTLGFLEKRQLFSYKYFLLFLTLIRVFRQATMEWQNTQEVVKGKGSRRGKGTAPSRSHPPRRSARLKRSTEVKFEVIVLSSDSSDLDEIDEDYAEFLKVYKPQDSYPQALTSSGEEGSQKTVESKPVVEVEGDQPRPDEGSPRLIVDVSWVANEVRETPSIFSGCTGGHKEMFYEVEDPSVSHWEIQVPPLGRRICSNWGWGTIPVYQIIFEHMGYRLPFTDLEVVVFRYLRVTPSQLHPNSMAFLRAFQVTCKFLNIAPTLKMFFHAFFLQRSCPKGEKAKGKASKSGEVLEGSKFGWVSFRQRKSFFRMYEDSIRGFKERYYAVRPITSEGWKHVCYRGPKRDARGETVRDPSGAAVQVDYGSFPFYWNKSHYDLLPRDLAIKKSDLSPEEAADYKRLEDYVGSFPQALLEDSDGNLIRDAAGCTKKVGVEMPHERSLIRPWGWEWDFWCRKGQVPEGRCLCCFLARGHQWPLRPLEAPAVVVVVLVRRSERIFGHSPSVSESRWRLLGGHSPQ</sequence>
<proteinExistence type="predicted"/>